<accession>A0ABT0MCN5</accession>
<reference evidence="2 3" key="1">
    <citation type="submission" date="2022-05" db="EMBL/GenBank/DDBJ databases">
        <title>Sporolactobacillus sp nov CPB3-1, isolated from tree bark (Mangifera indica L.).</title>
        <authorList>
            <person name="Phuengjayaem S."/>
            <person name="Tanasupawat S."/>
        </authorList>
    </citation>
    <scope>NUCLEOTIDE SEQUENCE [LARGE SCALE GENOMIC DNA]</scope>
    <source>
        <strain evidence="2 3">CPB3-1</strain>
    </source>
</reference>
<name>A0ABT0MCN5_9BACL</name>
<keyword evidence="1" id="KW-0472">Membrane</keyword>
<proteinExistence type="predicted"/>
<keyword evidence="1" id="KW-0812">Transmembrane</keyword>
<dbReference type="Proteomes" id="UP001203004">
    <property type="component" value="Unassembled WGS sequence"/>
</dbReference>
<evidence type="ECO:0000256" key="1">
    <source>
        <dbReference type="SAM" id="Phobius"/>
    </source>
</evidence>
<feature type="transmembrane region" description="Helical" evidence="1">
    <location>
        <begin position="12"/>
        <end position="33"/>
    </location>
</feature>
<evidence type="ECO:0000313" key="2">
    <source>
        <dbReference type="EMBL" id="MCL1632622.1"/>
    </source>
</evidence>
<sequence>MFKKRDNSIRVFLSFTLCSVFLSVICTLVDYLFRFHINGLSFLFRFIAAEILLFVLYKTKWQFNGFFNGKKRQLLPEKLTRIMIIAAVLFILAAQFLSLQ</sequence>
<dbReference type="EMBL" id="JAMAST010000018">
    <property type="protein sequence ID" value="MCL1632622.1"/>
    <property type="molecule type" value="Genomic_DNA"/>
</dbReference>
<comment type="caution">
    <text evidence="2">The sequence shown here is derived from an EMBL/GenBank/DDBJ whole genome shotgun (WGS) entry which is preliminary data.</text>
</comment>
<keyword evidence="3" id="KW-1185">Reference proteome</keyword>
<evidence type="ECO:0000313" key="3">
    <source>
        <dbReference type="Proteomes" id="UP001203004"/>
    </source>
</evidence>
<gene>
    <name evidence="2" type="ORF">M3N64_11905</name>
</gene>
<keyword evidence="1" id="KW-1133">Transmembrane helix</keyword>
<feature type="transmembrane region" description="Helical" evidence="1">
    <location>
        <begin position="39"/>
        <end position="57"/>
    </location>
</feature>
<dbReference type="RefSeq" id="WP_249102532.1">
    <property type="nucleotide sequence ID" value="NZ_JAMAST010000018.1"/>
</dbReference>
<organism evidence="2 3">
    <name type="scientific">Sporolactobacillus mangiferae</name>
    <dbReference type="NCBI Taxonomy" id="2940498"/>
    <lineage>
        <taxon>Bacteria</taxon>
        <taxon>Bacillati</taxon>
        <taxon>Bacillota</taxon>
        <taxon>Bacilli</taxon>
        <taxon>Bacillales</taxon>
        <taxon>Sporolactobacillaceae</taxon>
        <taxon>Sporolactobacillus</taxon>
    </lineage>
</organism>
<protein>
    <submittedName>
        <fullName evidence="2">Uncharacterized protein</fullName>
    </submittedName>
</protein>
<feature type="transmembrane region" description="Helical" evidence="1">
    <location>
        <begin position="78"/>
        <end position="97"/>
    </location>
</feature>